<name>A0A9F5IV95_PYTBI</name>
<dbReference type="Proteomes" id="UP000695026">
    <property type="component" value="Unplaced"/>
</dbReference>
<dbReference type="GeneID" id="112541579"/>
<accession>A0A9F5IV95</accession>
<dbReference type="AlphaFoldDB" id="A0A9F5IV95"/>
<gene>
    <name evidence="2" type="primary">LOC112541579</name>
</gene>
<sequence length="161" mass="17475">MGRCSPPGPEWRRQSLFPTPAAGEWGWTGIWEPQRSLHVAGAADRMPLFAPSSGRKTSKGILRSYSWKIPGSLTSCSTSQREISPLGLAASHKRQRRMMGRNASAQHSRPQPLATSLAARVWAQRPTLPPARSWAAPAGCCAPPTMRSLRARARLPGAGWA</sequence>
<dbReference type="KEGG" id="pbi:112541579"/>
<evidence type="ECO:0000313" key="2">
    <source>
        <dbReference type="RefSeq" id="XP_025027437.1"/>
    </source>
</evidence>
<dbReference type="RefSeq" id="XP_025027437.1">
    <property type="nucleotide sequence ID" value="XM_025171669.1"/>
</dbReference>
<organism evidence="1 2">
    <name type="scientific">Python bivittatus</name>
    <name type="common">Burmese python</name>
    <name type="synonym">Python molurus bivittatus</name>
    <dbReference type="NCBI Taxonomy" id="176946"/>
    <lineage>
        <taxon>Eukaryota</taxon>
        <taxon>Metazoa</taxon>
        <taxon>Chordata</taxon>
        <taxon>Craniata</taxon>
        <taxon>Vertebrata</taxon>
        <taxon>Euteleostomi</taxon>
        <taxon>Lepidosauria</taxon>
        <taxon>Squamata</taxon>
        <taxon>Bifurcata</taxon>
        <taxon>Unidentata</taxon>
        <taxon>Episquamata</taxon>
        <taxon>Toxicofera</taxon>
        <taxon>Serpentes</taxon>
        <taxon>Henophidia</taxon>
        <taxon>Pythonidae</taxon>
        <taxon>Python</taxon>
    </lineage>
</organism>
<proteinExistence type="predicted"/>
<keyword evidence="1" id="KW-1185">Reference proteome</keyword>
<reference evidence="2" key="1">
    <citation type="submission" date="2025-08" db="UniProtKB">
        <authorList>
            <consortium name="RefSeq"/>
        </authorList>
    </citation>
    <scope>IDENTIFICATION</scope>
    <source>
        <tissue evidence="2">Liver</tissue>
    </source>
</reference>
<protein>
    <submittedName>
        <fullName evidence="2">Uncharacterized protein LOC112541579</fullName>
    </submittedName>
</protein>
<evidence type="ECO:0000313" key="1">
    <source>
        <dbReference type="Proteomes" id="UP000695026"/>
    </source>
</evidence>